<dbReference type="Gene3D" id="1.10.1130.10">
    <property type="entry name" value="Flavocytochrome C3, Chain A"/>
    <property type="match status" value="2"/>
</dbReference>
<evidence type="ECO:0000256" key="1">
    <source>
        <dbReference type="ARBA" id="ARBA00022729"/>
    </source>
</evidence>
<gene>
    <name evidence="2" type="ORF">METZ01_LOCUS172488</name>
</gene>
<dbReference type="PROSITE" id="PS50005">
    <property type="entry name" value="TPR"/>
    <property type="match status" value="2"/>
</dbReference>
<dbReference type="Pfam" id="PF13432">
    <property type="entry name" value="TPR_16"/>
    <property type="match status" value="1"/>
</dbReference>
<keyword evidence="1" id="KW-0732">Signal</keyword>
<dbReference type="AlphaFoldDB" id="A0A382C185"/>
<feature type="non-terminal residue" evidence="2">
    <location>
        <position position="1"/>
    </location>
</feature>
<evidence type="ECO:0000313" key="2">
    <source>
        <dbReference type="EMBL" id="SVB19634.1"/>
    </source>
</evidence>
<dbReference type="PANTHER" id="PTHR35038:SF8">
    <property type="entry name" value="C-TYPE POLYHEME CYTOCHROME OMCC"/>
    <property type="match status" value="1"/>
</dbReference>
<dbReference type="SUPFAM" id="SSF48452">
    <property type="entry name" value="TPR-like"/>
    <property type="match status" value="1"/>
</dbReference>
<dbReference type="InterPro" id="IPR019734">
    <property type="entry name" value="TPR_rpt"/>
</dbReference>
<dbReference type="SUPFAM" id="SSF48695">
    <property type="entry name" value="Multiheme cytochromes"/>
    <property type="match status" value="1"/>
</dbReference>
<organism evidence="2">
    <name type="scientific">marine metagenome</name>
    <dbReference type="NCBI Taxonomy" id="408172"/>
    <lineage>
        <taxon>unclassified sequences</taxon>
        <taxon>metagenomes</taxon>
        <taxon>ecological metagenomes</taxon>
    </lineage>
</organism>
<dbReference type="InterPro" id="IPR011990">
    <property type="entry name" value="TPR-like_helical_dom_sf"/>
</dbReference>
<dbReference type="InterPro" id="IPR036280">
    <property type="entry name" value="Multihaem_cyt_sf"/>
</dbReference>
<proteinExistence type="predicted"/>
<dbReference type="PANTHER" id="PTHR35038">
    <property type="entry name" value="DISSIMILATORY SULFITE REDUCTASE SIRA"/>
    <property type="match status" value="1"/>
</dbReference>
<sequence>YETKFTDLSINCESCHGPGKEHVSLMQYGKTIVKGYTGMRSLSTLSKEESVNVCSQCHALKDMIRPGYLSGMDFDNYFSTKFSMLGSNPYYPDGRIRAFGYQQNHIFSDCFINGSMTCIDCHNPHSNSYQDVNRNPLKGRFDNGQCTSCHVAISLDIPNHTFHSENSSGSQCTSCHMPFQQHRAVGDLLKFSRADHTISIPRPDLDKKFGITNACVQCHSNLSSKDVIKQIKIWYGELKPLNKLELSLLSFLDGKQSMEDLVKLIGNKSDPPAQVFAGLATAYMSNNANEHNASLIKNLLNLSTSNDLDIKSVSLAYLDLLSGHENMISSYIIDILSKSGKDQNKIRSRWSTALAYRAQSLSNQKSFLESLKLYKKSLTIWPNNHKARKGLASTYLLTDDFSNAVVTYGEIVKINKSDWNGWAGLANAQARNGQLDIALEAYIKSLEINTYNASAHLGIGDIFYKKKNYTLAEKHLVKAIELDPAILEAYIFLAAVKVKKKDYKNASLYLNRGLIINPDHGIGNMMKRELTTIE</sequence>
<name>A0A382C185_9ZZZZ</name>
<accession>A0A382C185</accession>
<dbReference type="InterPro" id="IPR051829">
    <property type="entry name" value="Multiheme_Cytochr_ET"/>
</dbReference>
<reference evidence="2" key="1">
    <citation type="submission" date="2018-05" db="EMBL/GenBank/DDBJ databases">
        <authorList>
            <person name="Lanie J.A."/>
            <person name="Ng W.-L."/>
            <person name="Kazmierczak K.M."/>
            <person name="Andrzejewski T.M."/>
            <person name="Davidsen T.M."/>
            <person name="Wayne K.J."/>
            <person name="Tettelin H."/>
            <person name="Glass J.I."/>
            <person name="Rusch D."/>
            <person name="Podicherti R."/>
            <person name="Tsui H.-C.T."/>
            <person name="Winkler M.E."/>
        </authorList>
    </citation>
    <scope>NUCLEOTIDE SEQUENCE</scope>
</reference>
<dbReference type="Gene3D" id="1.25.40.10">
    <property type="entry name" value="Tetratricopeptide repeat domain"/>
    <property type="match status" value="1"/>
</dbReference>
<dbReference type="EMBL" id="UINC01032263">
    <property type="protein sequence ID" value="SVB19634.1"/>
    <property type="molecule type" value="Genomic_DNA"/>
</dbReference>
<protein>
    <submittedName>
        <fullName evidence="2">Uncharacterized protein</fullName>
    </submittedName>
</protein>
<dbReference type="SMART" id="SM00028">
    <property type="entry name" value="TPR"/>
    <property type="match status" value="5"/>
</dbReference>